<dbReference type="InterPro" id="IPR013762">
    <property type="entry name" value="Integrase-like_cat_sf"/>
</dbReference>
<dbReference type="InterPro" id="IPR025166">
    <property type="entry name" value="Integrase_DNA_bind_dom"/>
</dbReference>
<gene>
    <name evidence="7" type="ORF">K529_015770</name>
</gene>
<dbReference type="Gene3D" id="1.10.150.130">
    <property type="match status" value="1"/>
</dbReference>
<dbReference type="GO" id="GO:0003677">
    <property type="term" value="F:DNA binding"/>
    <property type="evidence" value="ECO:0007669"/>
    <property type="project" value="UniProtKB-KW"/>
</dbReference>
<keyword evidence="4" id="KW-0233">DNA recombination</keyword>
<dbReference type="Proteomes" id="UP000013243">
    <property type="component" value="Plasmid unnamed1"/>
</dbReference>
<dbReference type="Gene3D" id="1.10.443.10">
    <property type="entry name" value="Intergrase catalytic core"/>
    <property type="match status" value="1"/>
</dbReference>
<dbReference type="PANTHER" id="PTHR30629:SF2">
    <property type="entry name" value="PROPHAGE INTEGRASE INTS-RELATED"/>
    <property type="match status" value="1"/>
</dbReference>
<dbReference type="AlphaFoldDB" id="A0A1B1A6U0"/>
<dbReference type="InterPro" id="IPR002104">
    <property type="entry name" value="Integrase_catalytic"/>
</dbReference>
<dbReference type="SUPFAM" id="SSF56349">
    <property type="entry name" value="DNA breaking-rejoining enzymes"/>
    <property type="match status" value="1"/>
</dbReference>
<dbReference type="PANTHER" id="PTHR30629">
    <property type="entry name" value="PROPHAGE INTEGRASE"/>
    <property type="match status" value="1"/>
</dbReference>
<dbReference type="KEGG" id="rmb:K529_015770"/>
<dbReference type="OrthoDB" id="9795573at2"/>
<evidence type="ECO:0000259" key="6">
    <source>
        <dbReference type="PROSITE" id="PS51898"/>
    </source>
</evidence>
<dbReference type="EMBL" id="CP015231">
    <property type="protein sequence ID" value="ANP42237.1"/>
    <property type="molecule type" value="Genomic_DNA"/>
</dbReference>
<dbReference type="InterPro" id="IPR011010">
    <property type="entry name" value="DNA_brk_join_enz"/>
</dbReference>
<evidence type="ECO:0000313" key="8">
    <source>
        <dbReference type="Proteomes" id="UP000013243"/>
    </source>
</evidence>
<dbReference type="InterPro" id="IPR050808">
    <property type="entry name" value="Phage_Integrase"/>
</dbReference>
<keyword evidence="3" id="KW-0238">DNA-binding</keyword>
<dbReference type="Pfam" id="PF00589">
    <property type="entry name" value="Phage_integrase"/>
    <property type="match status" value="1"/>
</dbReference>
<dbReference type="PROSITE" id="PS51898">
    <property type="entry name" value="TYR_RECOMBINASE"/>
    <property type="match status" value="1"/>
</dbReference>
<protein>
    <submittedName>
        <fullName evidence="7">Integrase</fullName>
    </submittedName>
</protein>
<dbReference type="GeneID" id="28251323"/>
<dbReference type="InterPro" id="IPR053876">
    <property type="entry name" value="Phage_int_M"/>
</dbReference>
<dbReference type="GO" id="GO:0006310">
    <property type="term" value="P:DNA recombination"/>
    <property type="evidence" value="ECO:0007669"/>
    <property type="project" value="UniProtKB-KW"/>
</dbReference>
<feature type="domain" description="Tyr recombinase" evidence="6">
    <location>
        <begin position="205"/>
        <end position="377"/>
    </location>
</feature>
<organism evidence="7 8">
    <name type="scientific">Tritonibacter mobilis F1926</name>
    <dbReference type="NCBI Taxonomy" id="1265309"/>
    <lineage>
        <taxon>Bacteria</taxon>
        <taxon>Pseudomonadati</taxon>
        <taxon>Pseudomonadota</taxon>
        <taxon>Alphaproteobacteria</taxon>
        <taxon>Rhodobacterales</taxon>
        <taxon>Paracoccaceae</taxon>
        <taxon>Tritonibacter</taxon>
    </lineage>
</organism>
<evidence type="ECO:0000256" key="1">
    <source>
        <dbReference type="ARBA" id="ARBA00008857"/>
    </source>
</evidence>
<feature type="region of interest" description="Disordered" evidence="5">
    <location>
        <begin position="1"/>
        <end position="22"/>
    </location>
</feature>
<name>A0A1B1A6U0_9RHOB</name>
<evidence type="ECO:0000256" key="4">
    <source>
        <dbReference type="ARBA" id="ARBA00023172"/>
    </source>
</evidence>
<evidence type="ECO:0000313" key="7">
    <source>
        <dbReference type="EMBL" id="ANP42237.1"/>
    </source>
</evidence>
<dbReference type="CDD" id="cd00801">
    <property type="entry name" value="INT_P4_C"/>
    <property type="match status" value="1"/>
</dbReference>
<dbReference type="GO" id="GO:0015074">
    <property type="term" value="P:DNA integration"/>
    <property type="evidence" value="ECO:0007669"/>
    <property type="project" value="UniProtKB-KW"/>
</dbReference>
<accession>A0A1B1A6U0</accession>
<dbReference type="Pfam" id="PF22022">
    <property type="entry name" value="Phage_int_M"/>
    <property type="match status" value="1"/>
</dbReference>
<reference evidence="7 8" key="1">
    <citation type="journal article" date="2016" name="ISME J.">
        <title>Global occurrence and heterogeneity of the Roseobacter-clade species Ruegeria mobilis.</title>
        <authorList>
            <person name="Sonnenschein E."/>
            <person name="Gram L."/>
        </authorList>
    </citation>
    <scope>NUCLEOTIDE SEQUENCE [LARGE SCALE GENOMIC DNA]</scope>
    <source>
        <strain evidence="7 8">F1926</strain>
        <plasmid evidence="7 8">unnamed1</plasmid>
    </source>
</reference>
<proteinExistence type="inferred from homology"/>
<comment type="similarity">
    <text evidence="1">Belongs to the 'phage' integrase family.</text>
</comment>
<dbReference type="Gene3D" id="3.30.160.390">
    <property type="entry name" value="Integrase, DNA-binding domain"/>
    <property type="match status" value="1"/>
</dbReference>
<sequence>MARPLHKFSAAEIRNAHPGKHSDGGGLWLYKQDADHAKWVFRFTVHGRRREMGLGAYPSVTLAQARDKAKAGRALIEAGKDPIKDRERKRREEARQMHLLQDVALDAFESRKAELKGDGMAGRWFSPLEIHVLPKLGKVPVSELDQRDIRDTLAPIWHSKADTARKAMNRLSICMRHAAALGLEVDLQATDKARALLGKQRHKAQSIPALPWQEVPAFYQSLDEGSPTHLALRLLILTAVRSKAVRFLHLDQIEGDVWTVPAENMKGRRDATSDFRVPLSSEALTVIEQAKPFARDGSLFPGARKGVISDMTMSNLMKRRGMEARPHGFRSSFRDWVAEATSTPHDVAETALGHTVGGKVERAYRRTDFLDQRRHLSQSWSAYVSSREETNEAKV</sequence>
<evidence type="ECO:0000256" key="2">
    <source>
        <dbReference type="ARBA" id="ARBA00022908"/>
    </source>
</evidence>
<dbReference type="InterPro" id="IPR038488">
    <property type="entry name" value="Integrase_DNA-bd_sf"/>
</dbReference>
<evidence type="ECO:0000256" key="5">
    <source>
        <dbReference type="SAM" id="MobiDB-lite"/>
    </source>
</evidence>
<geneLocation type="plasmid" evidence="7 8">
    <name>unnamed1</name>
</geneLocation>
<evidence type="ECO:0000256" key="3">
    <source>
        <dbReference type="ARBA" id="ARBA00023125"/>
    </source>
</evidence>
<dbReference type="RefSeq" id="WP_005613111.1">
    <property type="nucleotide sequence ID" value="NZ_CP015231.1"/>
</dbReference>
<keyword evidence="7" id="KW-0614">Plasmid</keyword>
<dbReference type="InterPro" id="IPR010998">
    <property type="entry name" value="Integrase_recombinase_N"/>
</dbReference>
<keyword evidence="2" id="KW-0229">DNA integration</keyword>
<dbReference type="Pfam" id="PF13356">
    <property type="entry name" value="Arm-DNA-bind_3"/>
    <property type="match status" value="1"/>
</dbReference>